<dbReference type="InterPro" id="IPR023393">
    <property type="entry name" value="START-like_dom_sf"/>
</dbReference>
<accession>A0A8J3Z8U9</accession>
<proteinExistence type="inferred from homology"/>
<comment type="caution">
    <text evidence="3">The sequence shown here is derived from an EMBL/GenBank/DDBJ whole genome shotgun (WGS) entry which is preliminary data.</text>
</comment>
<dbReference type="AlphaFoldDB" id="A0A8J3Z8U9"/>
<feature type="domain" description="Activator of Hsp90 ATPase homologue 1/2-like C-terminal" evidence="2">
    <location>
        <begin position="27"/>
        <end position="133"/>
    </location>
</feature>
<sequence>MTFEPGPIAPIRKEDRWTLVFVRDLRHPRPKVWTALTDPAHLDAWSPFRTDRDLGTTGPATLTMVDGAYEVDTPAVVEKADPPALLEYRWGDDLLRWELAEVDGGTRLTLRHTVQAEDQLPKVAAGWHICLDVADRLLAGNPVPVIRGAEAKKYGWQDLADAYAARLDLEEDA</sequence>
<evidence type="ECO:0000313" key="4">
    <source>
        <dbReference type="Proteomes" id="UP000612585"/>
    </source>
</evidence>
<dbReference type="Proteomes" id="UP000612585">
    <property type="component" value="Unassembled WGS sequence"/>
</dbReference>
<dbReference type="Pfam" id="PF08327">
    <property type="entry name" value="AHSA1"/>
    <property type="match status" value="1"/>
</dbReference>
<comment type="similarity">
    <text evidence="1">Belongs to the AHA1 family.</text>
</comment>
<dbReference type="EMBL" id="BOPG01000047">
    <property type="protein sequence ID" value="GIJ59504.1"/>
    <property type="molecule type" value="Genomic_DNA"/>
</dbReference>
<evidence type="ECO:0000313" key="3">
    <source>
        <dbReference type="EMBL" id="GIJ59504.1"/>
    </source>
</evidence>
<dbReference type="RefSeq" id="WP_204001907.1">
    <property type="nucleotide sequence ID" value="NZ_BOPG01000047.1"/>
</dbReference>
<dbReference type="Gene3D" id="3.30.530.20">
    <property type="match status" value="1"/>
</dbReference>
<dbReference type="CDD" id="cd08899">
    <property type="entry name" value="SRPBCC_CalC_Aha1-like_6"/>
    <property type="match status" value="1"/>
</dbReference>
<dbReference type="InterPro" id="IPR013538">
    <property type="entry name" value="ASHA1/2-like_C"/>
</dbReference>
<dbReference type="SUPFAM" id="SSF55961">
    <property type="entry name" value="Bet v1-like"/>
    <property type="match status" value="1"/>
</dbReference>
<reference evidence="3" key="1">
    <citation type="submission" date="2021-01" db="EMBL/GenBank/DDBJ databases">
        <title>Whole genome shotgun sequence of Virgisporangium aurantiacum NBRC 16421.</title>
        <authorList>
            <person name="Komaki H."/>
            <person name="Tamura T."/>
        </authorList>
    </citation>
    <scope>NUCLEOTIDE SEQUENCE</scope>
    <source>
        <strain evidence="3">NBRC 16421</strain>
    </source>
</reference>
<evidence type="ECO:0000259" key="2">
    <source>
        <dbReference type="Pfam" id="PF08327"/>
    </source>
</evidence>
<evidence type="ECO:0000256" key="1">
    <source>
        <dbReference type="ARBA" id="ARBA00006817"/>
    </source>
</evidence>
<keyword evidence="4" id="KW-1185">Reference proteome</keyword>
<name>A0A8J3Z8U9_9ACTN</name>
<organism evidence="3 4">
    <name type="scientific">Virgisporangium aurantiacum</name>
    <dbReference type="NCBI Taxonomy" id="175570"/>
    <lineage>
        <taxon>Bacteria</taxon>
        <taxon>Bacillati</taxon>
        <taxon>Actinomycetota</taxon>
        <taxon>Actinomycetes</taxon>
        <taxon>Micromonosporales</taxon>
        <taxon>Micromonosporaceae</taxon>
        <taxon>Virgisporangium</taxon>
    </lineage>
</organism>
<protein>
    <recommendedName>
        <fullName evidence="2">Activator of Hsp90 ATPase homologue 1/2-like C-terminal domain-containing protein</fullName>
    </recommendedName>
</protein>
<gene>
    <name evidence="3" type="ORF">Vau01_070200</name>
</gene>